<dbReference type="EnsemblBacteria" id="BAD84287">
    <property type="protein sequence ID" value="BAD84287"/>
    <property type="gene ID" value="TK0098"/>
</dbReference>
<keyword evidence="2" id="KW-1185">Reference proteome</keyword>
<protein>
    <submittedName>
        <fullName evidence="1">Uncharacterized protein</fullName>
    </submittedName>
</protein>
<reference evidence="1 2" key="1">
    <citation type="journal article" date="2005" name="Genome Res.">
        <title>Complete genome sequence of the hyperthermophilic archaeon Thermococcus kodakaraensis KOD1 and comparison with Pyrococcus genomes.</title>
        <authorList>
            <person name="Fukui T."/>
            <person name="Atomi H."/>
            <person name="Kanai T."/>
            <person name="Matsumi R."/>
            <person name="Fujiwara S."/>
            <person name="Imanaka T."/>
        </authorList>
    </citation>
    <scope>NUCLEOTIDE SEQUENCE [LARGE SCALE GENOMIC DNA]</scope>
    <source>
        <strain evidence="2">ATCC BAA-918 / JCM 12380 / KOD1</strain>
    </source>
</reference>
<organism evidence="1 2">
    <name type="scientific">Thermococcus kodakarensis (strain ATCC BAA-918 / JCM 12380 / KOD1)</name>
    <name type="common">Pyrococcus kodakaraensis (strain KOD1)</name>
    <dbReference type="NCBI Taxonomy" id="69014"/>
    <lineage>
        <taxon>Archaea</taxon>
        <taxon>Methanobacteriati</taxon>
        <taxon>Methanobacteriota</taxon>
        <taxon>Thermococci</taxon>
        <taxon>Thermococcales</taxon>
        <taxon>Thermococcaceae</taxon>
        <taxon>Thermococcus</taxon>
    </lineage>
</organism>
<dbReference type="AlphaFoldDB" id="Q5JEI8"/>
<dbReference type="STRING" id="69014.TK0098"/>
<dbReference type="HOGENOM" id="CLU_2839554_0_0_2"/>
<dbReference type="InParanoid" id="Q5JEI8"/>
<evidence type="ECO:0000313" key="2">
    <source>
        <dbReference type="Proteomes" id="UP000000536"/>
    </source>
</evidence>
<gene>
    <name evidence="1" type="ordered locus">TK0098</name>
</gene>
<dbReference type="Proteomes" id="UP000000536">
    <property type="component" value="Chromosome"/>
</dbReference>
<dbReference type="RefSeq" id="WP_011249053.1">
    <property type="nucleotide sequence ID" value="NC_006624.1"/>
</dbReference>
<accession>Q5JEI8</accession>
<evidence type="ECO:0000313" key="1">
    <source>
        <dbReference type="EMBL" id="BAD84287.1"/>
    </source>
</evidence>
<dbReference type="GeneID" id="78446603"/>
<proteinExistence type="predicted"/>
<name>Q5JEI8_THEKO</name>
<dbReference type="EMBL" id="AP006878">
    <property type="protein sequence ID" value="BAD84287.1"/>
    <property type="molecule type" value="Genomic_DNA"/>
</dbReference>
<dbReference type="PATRIC" id="fig|69014.16.peg.99"/>
<dbReference type="KEGG" id="tko:TK0098"/>
<sequence>MTKILVFTRYPHEKVWVYSGDCFDASEVDKVCEILRNVVKEGKLHVKIETWPDKEVRDLCRRGRS</sequence>